<dbReference type="AlphaFoldDB" id="A0A0A9FI64"/>
<name>A0A0A9FI64_ARUDO</name>
<proteinExistence type="predicted"/>
<accession>A0A0A9FI64</accession>
<sequence length="51" mass="6128">MFNSKHSYWPKLCHLYSRCFKTKYSFNIKMTGYVDKVFPLQCLAYPLCQTP</sequence>
<reference evidence="1" key="1">
    <citation type="submission" date="2014-09" db="EMBL/GenBank/DDBJ databases">
        <authorList>
            <person name="Magalhaes I.L.F."/>
            <person name="Oliveira U."/>
            <person name="Santos F.R."/>
            <person name="Vidigal T.H.D.A."/>
            <person name="Brescovit A.D."/>
            <person name="Santos A.J."/>
        </authorList>
    </citation>
    <scope>NUCLEOTIDE SEQUENCE</scope>
    <source>
        <tissue evidence="1">Shoot tissue taken approximately 20 cm above the soil surface</tissue>
    </source>
</reference>
<evidence type="ECO:0000313" key="1">
    <source>
        <dbReference type="EMBL" id="JAE07963.1"/>
    </source>
</evidence>
<dbReference type="EMBL" id="GBRH01189933">
    <property type="protein sequence ID" value="JAE07963.1"/>
    <property type="molecule type" value="Transcribed_RNA"/>
</dbReference>
<reference evidence="1" key="2">
    <citation type="journal article" date="2015" name="Data Brief">
        <title>Shoot transcriptome of the giant reed, Arundo donax.</title>
        <authorList>
            <person name="Barrero R.A."/>
            <person name="Guerrero F.D."/>
            <person name="Moolhuijzen P."/>
            <person name="Goolsby J.A."/>
            <person name="Tidwell J."/>
            <person name="Bellgard S.E."/>
            <person name="Bellgard M.I."/>
        </authorList>
    </citation>
    <scope>NUCLEOTIDE SEQUENCE</scope>
    <source>
        <tissue evidence="1">Shoot tissue taken approximately 20 cm above the soil surface</tissue>
    </source>
</reference>
<protein>
    <submittedName>
        <fullName evidence="1">Uncharacterized protein</fullName>
    </submittedName>
</protein>
<organism evidence="1">
    <name type="scientific">Arundo donax</name>
    <name type="common">Giant reed</name>
    <name type="synonym">Donax arundinaceus</name>
    <dbReference type="NCBI Taxonomy" id="35708"/>
    <lineage>
        <taxon>Eukaryota</taxon>
        <taxon>Viridiplantae</taxon>
        <taxon>Streptophyta</taxon>
        <taxon>Embryophyta</taxon>
        <taxon>Tracheophyta</taxon>
        <taxon>Spermatophyta</taxon>
        <taxon>Magnoliopsida</taxon>
        <taxon>Liliopsida</taxon>
        <taxon>Poales</taxon>
        <taxon>Poaceae</taxon>
        <taxon>PACMAD clade</taxon>
        <taxon>Arundinoideae</taxon>
        <taxon>Arundineae</taxon>
        <taxon>Arundo</taxon>
    </lineage>
</organism>